<feature type="transmembrane region" description="Helical" evidence="5">
    <location>
        <begin position="495"/>
        <end position="517"/>
    </location>
</feature>
<comment type="subcellular location">
    <subcellularLocation>
        <location evidence="1">Membrane</location>
        <topology evidence="1">Multi-pass membrane protein</topology>
    </subcellularLocation>
</comment>
<evidence type="ECO:0000256" key="4">
    <source>
        <dbReference type="ARBA" id="ARBA00023136"/>
    </source>
</evidence>
<keyword evidence="7" id="KW-1185">Reference proteome</keyword>
<dbReference type="Pfam" id="PF04479">
    <property type="entry name" value="RTA1"/>
    <property type="match status" value="1"/>
</dbReference>
<evidence type="ECO:0000313" key="6">
    <source>
        <dbReference type="EMBL" id="KIW75729.1"/>
    </source>
</evidence>
<evidence type="ECO:0000256" key="5">
    <source>
        <dbReference type="SAM" id="Phobius"/>
    </source>
</evidence>
<feature type="transmembrane region" description="Helical" evidence="5">
    <location>
        <begin position="569"/>
        <end position="591"/>
    </location>
</feature>
<organism evidence="6 7">
    <name type="scientific">Fonsecaea pedrosoi CBS 271.37</name>
    <dbReference type="NCBI Taxonomy" id="1442368"/>
    <lineage>
        <taxon>Eukaryota</taxon>
        <taxon>Fungi</taxon>
        <taxon>Dikarya</taxon>
        <taxon>Ascomycota</taxon>
        <taxon>Pezizomycotina</taxon>
        <taxon>Eurotiomycetes</taxon>
        <taxon>Chaetothyriomycetidae</taxon>
        <taxon>Chaetothyriales</taxon>
        <taxon>Herpotrichiellaceae</taxon>
        <taxon>Fonsecaea</taxon>
    </lineage>
</organism>
<dbReference type="PANTHER" id="PTHR31465:SF15">
    <property type="entry name" value="LIPID TRANSPORTER ATNI-RELATED"/>
    <property type="match status" value="1"/>
</dbReference>
<evidence type="ECO:0000256" key="3">
    <source>
        <dbReference type="ARBA" id="ARBA00022989"/>
    </source>
</evidence>
<dbReference type="GeneID" id="25309962"/>
<feature type="transmembrane region" description="Helical" evidence="5">
    <location>
        <begin position="603"/>
        <end position="628"/>
    </location>
</feature>
<gene>
    <name evidence="6" type="ORF">Z517_10472</name>
</gene>
<dbReference type="AlphaFoldDB" id="A0A0D2GTG0"/>
<dbReference type="GO" id="GO:0016020">
    <property type="term" value="C:membrane"/>
    <property type="evidence" value="ECO:0007669"/>
    <property type="project" value="UniProtKB-SubCell"/>
</dbReference>
<dbReference type="PANTHER" id="PTHR31465">
    <property type="entry name" value="PROTEIN RTA1-RELATED"/>
    <property type="match status" value="1"/>
</dbReference>
<dbReference type="EMBL" id="KN846975">
    <property type="protein sequence ID" value="KIW75729.1"/>
    <property type="molecule type" value="Genomic_DNA"/>
</dbReference>
<evidence type="ECO:0000256" key="1">
    <source>
        <dbReference type="ARBA" id="ARBA00004141"/>
    </source>
</evidence>
<keyword evidence="2 5" id="KW-0812">Transmembrane</keyword>
<dbReference type="VEuPathDB" id="FungiDB:Z517_10472"/>
<feature type="transmembrane region" description="Helical" evidence="5">
    <location>
        <begin position="346"/>
        <end position="369"/>
    </location>
</feature>
<dbReference type="HOGENOM" id="CLU_380364_0_0_1"/>
<dbReference type="RefSeq" id="XP_013279537.1">
    <property type="nucleotide sequence ID" value="XM_013424083.1"/>
</dbReference>
<feature type="transmembrane region" description="Helical" evidence="5">
    <location>
        <begin position="461"/>
        <end position="483"/>
    </location>
</feature>
<keyword evidence="4 5" id="KW-0472">Membrane</keyword>
<sequence>MARILLNYSSSDVRLFFRIFFVVAFILINLLGTKCLAARAKVRLLQRRTVPLPYMTSWLGSFDSLYALRVVKTLPGGWLSLLMIFAYLLNLSSDFTSALIKSVPVHDRCQFGTGLVVSSALIELVPWNGAPYTVVSQAQTTSLLNDGLKGVYKKANRDVNFSADADDLLGGWHCDRNSLELDYPWDVSVNDIVTSLQQHDLLYDTPYAVSASIGNTSHLVVLDTSVGENVGTVFDVRFSVDITPYGNVTKHMQSYQCTLDDTYGYLQPIQEMIHSHDTLKNWAEMFQGSVYEGTGTPASNNTGGILEQTLNSMTMVAGGDNYLLNTAHSSETQGCLTQRTHILWELLMLSGLTLLLLAFLLLFWLGMVIRLKVLSGRMNVEDARWIQENTPTGNFGWMAQAVRESHRPRAVQVKTADLKHWHFGGSSEGAGGLWITNKATHSNVAEETISLRPTLNDPSNLWPYCPSVAAALILAILFLGTTVVHIYQAVRHRQLFCLVVVIGAFMETAAFAFRFLSAKHPTQKGAYDASFLLNLLAPIFVNAFDYMIISRLVRCFLPKTKVFGLGGNIMGKIFVCCDIISFIIQIGGGLLTLSKTPNSAKTGIHIVTFGVVFQEALIVFFFALTVRLTRKLDWVIPRGQTSKEAKMRVHAVQISLLLITYRIVYRIVEFSSGEGSSLNTYINNHEWCEYVFDGIPMVFALVVMNVWHPGIVLSAGNDDGFAVPLNEY</sequence>
<dbReference type="Proteomes" id="UP000053029">
    <property type="component" value="Unassembled WGS sequence"/>
</dbReference>
<accession>A0A0D2GTG0</accession>
<evidence type="ECO:0000256" key="2">
    <source>
        <dbReference type="ARBA" id="ARBA00022692"/>
    </source>
</evidence>
<protein>
    <submittedName>
        <fullName evidence="6">Uncharacterized protein</fullName>
    </submittedName>
</protein>
<proteinExistence type="predicted"/>
<feature type="transmembrane region" description="Helical" evidence="5">
    <location>
        <begin position="15"/>
        <end position="37"/>
    </location>
</feature>
<feature type="transmembrane region" description="Helical" evidence="5">
    <location>
        <begin position="529"/>
        <end position="548"/>
    </location>
</feature>
<reference evidence="6 7" key="1">
    <citation type="submission" date="2015-01" db="EMBL/GenBank/DDBJ databases">
        <title>The Genome Sequence of Fonsecaea pedrosoi CBS 271.37.</title>
        <authorList>
            <consortium name="The Broad Institute Genomics Platform"/>
            <person name="Cuomo C."/>
            <person name="de Hoog S."/>
            <person name="Gorbushina A."/>
            <person name="Stielow B."/>
            <person name="Teixiera M."/>
            <person name="Abouelleil A."/>
            <person name="Chapman S.B."/>
            <person name="Priest M."/>
            <person name="Young S.K."/>
            <person name="Wortman J."/>
            <person name="Nusbaum C."/>
            <person name="Birren B."/>
        </authorList>
    </citation>
    <scope>NUCLEOTIDE SEQUENCE [LARGE SCALE GENOMIC DNA]</scope>
    <source>
        <strain evidence="6 7">CBS 271.37</strain>
    </source>
</reference>
<dbReference type="InterPro" id="IPR007568">
    <property type="entry name" value="RTA1"/>
</dbReference>
<evidence type="ECO:0000313" key="7">
    <source>
        <dbReference type="Proteomes" id="UP000053029"/>
    </source>
</evidence>
<name>A0A0D2GTG0_9EURO</name>
<dbReference type="OrthoDB" id="5399485at2759"/>
<keyword evidence="3 5" id="KW-1133">Transmembrane helix</keyword>